<name>A0ABU0E7D1_9FIRM</name>
<protein>
    <submittedName>
        <fullName evidence="1">Uncharacterized protein</fullName>
    </submittedName>
</protein>
<evidence type="ECO:0000313" key="2">
    <source>
        <dbReference type="Proteomes" id="UP001230220"/>
    </source>
</evidence>
<dbReference type="RefSeq" id="WP_307409965.1">
    <property type="nucleotide sequence ID" value="NZ_JAUSUR010000006.1"/>
</dbReference>
<comment type="caution">
    <text evidence="1">The sequence shown here is derived from an EMBL/GenBank/DDBJ whole genome shotgun (WGS) entry which is preliminary data.</text>
</comment>
<organism evidence="1 2">
    <name type="scientific">Breznakia pachnodae</name>
    <dbReference type="NCBI Taxonomy" id="265178"/>
    <lineage>
        <taxon>Bacteria</taxon>
        <taxon>Bacillati</taxon>
        <taxon>Bacillota</taxon>
        <taxon>Erysipelotrichia</taxon>
        <taxon>Erysipelotrichales</taxon>
        <taxon>Erysipelotrichaceae</taxon>
        <taxon>Breznakia</taxon>
    </lineage>
</organism>
<proteinExistence type="predicted"/>
<reference evidence="1 2" key="1">
    <citation type="submission" date="2023-07" db="EMBL/GenBank/DDBJ databases">
        <title>Genomic Encyclopedia of Type Strains, Phase IV (KMG-IV): sequencing the most valuable type-strain genomes for metagenomic binning, comparative biology and taxonomic classification.</title>
        <authorList>
            <person name="Goeker M."/>
        </authorList>
    </citation>
    <scope>NUCLEOTIDE SEQUENCE [LARGE SCALE GENOMIC DNA]</scope>
    <source>
        <strain evidence="1 2">DSM 16784</strain>
    </source>
</reference>
<accession>A0ABU0E7D1</accession>
<gene>
    <name evidence="1" type="ORF">J2S15_003144</name>
</gene>
<dbReference type="Proteomes" id="UP001230220">
    <property type="component" value="Unassembled WGS sequence"/>
</dbReference>
<sequence>MKYNIALEMGVDFSAIARSGLEKELIRYNKNRLMVSVVLDDSATIHLLETLRSYQQQPSKGLYPQSLLLPTNDSIKEVVMCVDCTSDVSYKVH</sequence>
<keyword evidence="2" id="KW-1185">Reference proteome</keyword>
<dbReference type="EMBL" id="JAUSUR010000006">
    <property type="protein sequence ID" value="MDQ0362390.1"/>
    <property type="molecule type" value="Genomic_DNA"/>
</dbReference>
<evidence type="ECO:0000313" key="1">
    <source>
        <dbReference type="EMBL" id="MDQ0362390.1"/>
    </source>
</evidence>